<dbReference type="InterPro" id="IPR001098">
    <property type="entry name" value="DNA-dir_DNA_pol_A_palm_dom"/>
</dbReference>
<name>F4LTU7_TEPAE</name>
<dbReference type="Gene3D" id="1.10.150.20">
    <property type="entry name" value="5' to 3' exonuclease, C-terminal subdomain"/>
    <property type="match status" value="1"/>
</dbReference>
<protein>
    <recommendedName>
        <fullName evidence="1">DNA-directed DNA polymerase</fullName>
        <ecNumber evidence="1">2.7.7.7</ecNumber>
    </recommendedName>
</protein>
<dbReference type="SMART" id="SM00482">
    <property type="entry name" value="POLAc"/>
    <property type="match status" value="1"/>
</dbReference>
<dbReference type="EC" id="2.7.7.7" evidence="1"/>
<keyword evidence="5" id="KW-0548">Nucleotidyltransferase</keyword>
<keyword evidence="2" id="KW-0235">DNA replication</keyword>
<dbReference type="KEGG" id="tae:TepiRe1_2626"/>
<dbReference type="AlphaFoldDB" id="F4LTU7"/>
<evidence type="ECO:0000256" key="3">
    <source>
        <dbReference type="ARBA" id="ARBA00049244"/>
    </source>
</evidence>
<dbReference type="EMBL" id="HF563609">
    <property type="protein sequence ID" value="CCP27494.1"/>
    <property type="molecule type" value="Genomic_DNA"/>
</dbReference>
<dbReference type="GO" id="GO:0003887">
    <property type="term" value="F:DNA-directed DNA polymerase activity"/>
    <property type="evidence" value="ECO:0007669"/>
    <property type="project" value="UniProtKB-EC"/>
</dbReference>
<evidence type="ECO:0000256" key="2">
    <source>
        <dbReference type="ARBA" id="ARBA00022705"/>
    </source>
</evidence>
<comment type="catalytic activity">
    <reaction evidence="3">
        <text>DNA(n) + a 2'-deoxyribonucleoside 5'-triphosphate = DNA(n+1) + diphosphate</text>
        <dbReference type="Rhea" id="RHEA:22508"/>
        <dbReference type="Rhea" id="RHEA-COMP:17339"/>
        <dbReference type="Rhea" id="RHEA-COMP:17340"/>
        <dbReference type="ChEBI" id="CHEBI:33019"/>
        <dbReference type="ChEBI" id="CHEBI:61560"/>
        <dbReference type="ChEBI" id="CHEBI:173112"/>
        <dbReference type="EC" id="2.7.7.7"/>
    </reaction>
</comment>
<dbReference type="OrthoDB" id="9764911at2"/>
<accession>F4LTU7</accession>
<dbReference type="Proteomes" id="UP000010802">
    <property type="component" value="Chromosome"/>
</dbReference>
<dbReference type="RefSeq" id="WP_013779463.1">
    <property type="nucleotide sequence ID" value="NC_015519.1"/>
</dbReference>
<sequence>MTILSIDIETYSSVDLTKCGVYAYTQAEDFEILLFGYAFNNDPVEVIDLASGEQIPDEVTNAITDSAVIKTAFNANFERTCLAKYLNKPMPPEEWRCSQAHALTLGLPLNLAGVAKCLGLADQKMSEGKALIRYFSIPCKPTKANGGRTRNLPHHDREKWETFKAYCKQDVVVERSIRKRLENYPMTDKELKLWSLDQKINDYGVRVDRQLVENAICCDGIHQKELMAEAIDLTGLENPNSPAQLKTWLKGNHNIQVDSLSKANVEELLNKINHPTVTRVLELRQDMSKTSVRKYEAMDRAMGGDGRIRGLLQYYGANRTGRWAGRLVQVQNLPRNNMKDLDLARKLLLAGDYESLELLFDSVPDVLSQLIRTAFVPSPGHRFIISDFSAIEARVIAWLAGEKWVVDTFKGHGKIYEMTASKMFGVPMELIVKGNPEYELRQKGKVAVLACGYQGSVGALKAMGALNMGLKEDELPAIVAAWRESNPNIVKLWWDVEDAAIRAVKDRTSITMQYGLKFYYKSGVLFIRLPSGRNLAYVKPRIELDTRFNKDKLTYEGIMLGNKWARIDTYGGKLTENIIQAIARDCLAESLLRLDKAGYKIAFHVHDEVVLDVPQGFGSLKEVEEIMSQDINWAKGLPLRAEGFETNYYMKD</sequence>
<evidence type="ECO:0000259" key="4">
    <source>
        <dbReference type="SMART" id="SM00482"/>
    </source>
</evidence>
<dbReference type="PANTHER" id="PTHR10133">
    <property type="entry name" value="DNA POLYMERASE I"/>
    <property type="match status" value="1"/>
</dbReference>
<dbReference type="PATRIC" id="fig|1209989.3.peg.3015"/>
<proteinExistence type="predicted"/>
<dbReference type="Pfam" id="PF00476">
    <property type="entry name" value="DNA_pol_A"/>
    <property type="match status" value="1"/>
</dbReference>
<dbReference type="CDD" id="cd08642">
    <property type="entry name" value="DNA_pol_A_pol_I_A"/>
    <property type="match status" value="1"/>
</dbReference>
<reference evidence="6" key="1">
    <citation type="journal article" date="2013" name="Genome Announc.">
        <title>First genome sequence of a syntrophic acetate-oxidizing bacterium, Tepidanaerobacter acetatoxydans strain Re1.</title>
        <authorList>
            <person name="Manzoor S."/>
            <person name="Bongcam-Rudloff E."/>
            <person name="Schnurer A."/>
            <person name="Muller B."/>
        </authorList>
    </citation>
    <scope>NUCLEOTIDE SEQUENCE [LARGE SCALE GENOMIC DNA]</scope>
    <source>
        <strain evidence="6">Re1</strain>
    </source>
</reference>
<dbReference type="GO" id="GO:0006261">
    <property type="term" value="P:DNA-templated DNA replication"/>
    <property type="evidence" value="ECO:0007669"/>
    <property type="project" value="InterPro"/>
</dbReference>
<dbReference type="KEGG" id="tep:TepRe1_2443"/>
<organism evidence="5 6">
    <name type="scientific">Tepidanaerobacter acetatoxydans (strain DSM 21804 / JCM 16047 / Re1)</name>
    <dbReference type="NCBI Taxonomy" id="1209989"/>
    <lineage>
        <taxon>Bacteria</taxon>
        <taxon>Bacillati</taxon>
        <taxon>Bacillota</taxon>
        <taxon>Clostridia</taxon>
        <taxon>Thermosediminibacterales</taxon>
        <taxon>Tepidanaerobacteraceae</taxon>
        <taxon>Tepidanaerobacter</taxon>
    </lineage>
</organism>
<dbReference type="GO" id="GO:0006302">
    <property type="term" value="P:double-strand break repair"/>
    <property type="evidence" value="ECO:0007669"/>
    <property type="project" value="TreeGrafter"/>
</dbReference>
<dbReference type="HOGENOM" id="CLU_012044_0_0_9"/>
<evidence type="ECO:0000313" key="6">
    <source>
        <dbReference type="Proteomes" id="UP000010802"/>
    </source>
</evidence>
<feature type="domain" description="DNA-directed DNA polymerase family A palm" evidence="4">
    <location>
        <begin position="368"/>
        <end position="617"/>
    </location>
</feature>
<dbReference type="STRING" id="1209989.TepRe1_2443"/>
<evidence type="ECO:0000256" key="1">
    <source>
        <dbReference type="ARBA" id="ARBA00012417"/>
    </source>
</evidence>
<dbReference type="eggNOG" id="COG0749">
    <property type="taxonomic scope" value="Bacteria"/>
</dbReference>
<dbReference type="InterPro" id="IPR043502">
    <property type="entry name" value="DNA/RNA_pol_sf"/>
</dbReference>
<dbReference type="Gene3D" id="3.30.70.370">
    <property type="match status" value="1"/>
</dbReference>
<dbReference type="SUPFAM" id="SSF56672">
    <property type="entry name" value="DNA/RNA polymerases"/>
    <property type="match status" value="1"/>
</dbReference>
<dbReference type="PANTHER" id="PTHR10133:SF27">
    <property type="entry name" value="DNA POLYMERASE NU"/>
    <property type="match status" value="1"/>
</dbReference>
<evidence type="ECO:0000313" key="5">
    <source>
        <dbReference type="EMBL" id="CCP27494.1"/>
    </source>
</evidence>
<dbReference type="InterPro" id="IPR002298">
    <property type="entry name" value="DNA_polymerase_A"/>
</dbReference>
<accession>L0S4W5</accession>
<keyword evidence="6" id="KW-1185">Reference proteome</keyword>
<keyword evidence="5" id="KW-0808">Transferase</keyword>
<gene>
    <name evidence="5" type="primary">L</name>
    <name evidence="5" type="ordered locus">TEPIRE1_2626</name>
</gene>
<dbReference type="GO" id="GO:0003677">
    <property type="term" value="F:DNA binding"/>
    <property type="evidence" value="ECO:0007669"/>
    <property type="project" value="InterPro"/>
</dbReference>